<reference evidence="4" key="1">
    <citation type="submission" date="2020-08" db="EMBL/GenBank/DDBJ databases">
        <authorList>
            <person name="Liu C."/>
            <person name="Sun Q."/>
        </authorList>
    </citation>
    <scope>NUCLEOTIDE SEQUENCE</scope>
    <source>
        <strain evidence="4">BX16</strain>
    </source>
</reference>
<sequence length="902" mass="99233">MALSLAILMLFLALGSGTAVWAAEATGSSTLEQHLEKGYVTQQDLRSAPHNVETEDAAIPAKYFEFVCVNHHADGSACTDLQTASISSIKGGKLRNNVPLTLKNNSDVRHTFSRAHIGNTAVYFVGTLTILEDDGTEQEYIYYTTDKNVTNKTAYAVLKNGDKITLEYTHGKDHTVEYQFKDSDGNVTSEGPDGWSLDQVFGADRPLEVADGHSYSDTVTIPRGYKATVTVTKKSDGKDRYTSKLGEMMSYQRNKNSIFLAKGSPDTTKLSDFISLDNITGDDVVTLQYEKIDQFTFDASEWAQTVYANTRMVVYDDNNKEAFGNIRPDLCRKTFSAQDHSFSWDFGGWTAHQVTWELDQLQINGEPVTVPMVDVKSDKTVTETTTLSTGTKITISVTSNRGDNGSSATRRYRMDVENCYENLTVSAGNLVGHYHKELVFKHLNGVSDPEYQTRDGQGSWIALKPGSLVERVSGGSYSDPIRFKKADGYQMPHISYTKKDGTKLQEDDDLKTGEDAFVQYLIKTETGFKGVSYENWQASSDGYYYFCGTEALQKYMNAAPAQGVVLVNIQASPIKYGINYVSGAGRTQDGVQISPNLTDIEDMPAYQNGGENGYNCENHQKVLISNQQPVDKTGSFIFDHWEVLTAETRDDGTGYPTETVKTLADGNPLTYAEGESLQCSGASIAAVQDCLYYDRDKDRKILTLRAVWKKREERDAIPYMVNFYVSYKENGETVTKKIKSRTHMVNPGAKIVADLYQYEDGKKQLSANIQNVLSGDNETGSAYDGEYRIDDENTTKGIDNVTVDNNTVNIYLVKVEKEDPSKPSDPVTPIDPSKPTDPSQPTDSSQQTTSAATSSAQSSSQQTADDAAATGDNFAPALWIAIAAAALAGIGVVLAGSRRKKQ</sequence>
<dbReference type="AlphaFoldDB" id="A0A923SRP5"/>
<dbReference type="EMBL" id="JACRWC010000078">
    <property type="protein sequence ID" value="MBC5999605.1"/>
    <property type="molecule type" value="Genomic_DNA"/>
</dbReference>
<keyword evidence="5" id="KW-1185">Reference proteome</keyword>
<evidence type="ECO:0000313" key="4">
    <source>
        <dbReference type="EMBL" id="MBC5999605.1"/>
    </source>
</evidence>
<feature type="region of interest" description="Disordered" evidence="1">
    <location>
        <begin position="815"/>
        <end position="868"/>
    </location>
</feature>
<evidence type="ECO:0000256" key="2">
    <source>
        <dbReference type="SAM" id="Phobius"/>
    </source>
</evidence>
<keyword evidence="3" id="KW-0732">Signal</keyword>
<dbReference type="RefSeq" id="WP_249287024.1">
    <property type="nucleotide sequence ID" value="NZ_JACRWC010000078.1"/>
</dbReference>
<comment type="caution">
    <text evidence="4">The sequence shown here is derived from an EMBL/GenBank/DDBJ whole genome shotgun (WGS) entry which is preliminary data.</text>
</comment>
<evidence type="ECO:0000256" key="3">
    <source>
        <dbReference type="SAM" id="SignalP"/>
    </source>
</evidence>
<protein>
    <submittedName>
        <fullName evidence="4">Uncharacterized protein</fullName>
    </submittedName>
</protein>
<feature type="chain" id="PRO_5038139786" evidence="3">
    <location>
        <begin position="23"/>
        <end position="902"/>
    </location>
</feature>
<feature type="signal peptide" evidence="3">
    <location>
        <begin position="1"/>
        <end position="22"/>
    </location>
</feature>
<feature type="compositionally biased region" description="Low complexity" evidence="1">
    <location>
        <begin position="831"/>
        <end position="868"/>
    </location>
</feature>
<name>A0A923SRP5_9FIRM</name>
<feature type="transmembrane region" description="Helical" evidence="2">
    <location>
        <begin position="877"/>
        <end position="896"/>
    </location>
</feature>
<evidence type="ECO:0000256" key="1">
    <source>
        <dbReference type="SAM" id="MobiDB-lite"/>
    </source>
</evidence>
<proteinExistence type="predicted"/>
<evidence type="ECO:0000313" key="5">
    <source>
        <dbReference type="Proteomes" id="UP000644115"/>
    </source>
</evidence>
<organism evidence="4 5">
    <name type="scientific">Lentihominibacter faecis</name>
    <dbReference type="NCBI Taxonomy" id="2764712"/>
    <lineage>
        <taxon>Bacteria</taxon>
        <taxon>Bacillati</taxon>
        <taxon>Bacillota</taxon>
        <taxon>Clostridia</taxon>
        <taxon>Peptostreptococcales</taxon>
        <taxon>Anaerovoracaceae</taxon>
        <taxon>Lentihominibacter</taxon>
    </lineage>
</organism>
<dbReference type="Proteomes" id="UP000644115">
    <property type="component" value="Unassembled WGS sequence"/>
</dbReference>
<keyword evidence="2" id="KW-0472">Membrane</keyword>
<keyword evidence="2" id="KW-0812">Transmembrane</keyword>
<gene>
    <name evidence="4" type="ORF">H8876_06295</name>
</gene>
<accession>A0A923SRP5</accession>
<keyword evidence="2" id="KW-1133">Transmembrane helix</keyword>